<gene>
    <name evidence="8" type="ORF">ACFSW8_01790</name>
</gene>
<keyword evidence="3 5" id="KW-0378">Hydrolase</keyword>
<proteinExistence type="inferred from homology"/>
<protein>
    <submittedName>
        <fullName evidence="8">S8 family serine peptidase</fullName>
    </submittedName>
</protein>
<dbReference type="InterPro" id="IPR000209">
    <property type="entry name" value="Peptidase_S8/S53_dom"/>
</dbReference>
<sequence length="955" mass="103422">MKPYCYLLIAGTCLLLSPYGVKPQDQSLSLNSPLATAAPSSVSITNETNSSKQAPDPPHTRTSSHDTNTLPPQSALPRIHKTTLANPQVRQQVVRSLQNWHTQQVAHIPNHPNLPRSGTTNEGMEYQLMGMHEGAPLYRSTKNVNASITVNATNARNTYQLNGAGVSSAIWDSNAARTSHNEFSGRVTTNDSATTLSYHHTHVSGTILGNGSNSLALGLAPAATLLSHDWNNDLAEIASIAAASPNDNDKITTSNHSYGPIAGWVYANFTGYTGWHWVSSSNSEHTLFGQYNQNVWNLDNICSAAPYYTSFWAAGNDRTDGPQNGEICFIWLGGNQWSVANYSNAVHPPRERDLQYDTIAGEAVAKNVITVGATYDGVSNATRSVNQANISTFSSWGPTDDGRIKPDIVANGVSLTSADSGSNGSYRSLSGTSMASPSAMGAALLIQQHYSNLFPNQRMRASSLKGLLIHTADDLGNPGPDYQYGWGLVNTVKALQILDTQANNPNFHSLTENTLSNESPEFTRDFHWDGTSQTLRITLCWTDPVPPTPISGLDNPQLSLVNDLDIRLITPSGDTIYPWILNPSSPSTPATNGDNYRDNVEQIILSLPVKGLYQLQITHKGSLLGGQQHFSLIMQGHRPSAFARWNMNESNNSIVDDSGNGRNAQTTPSGTAFTQGRQGPGLFLNGITGAMLLPPLDLDSDTFSLCAWIKPTLPNDSKSILFHGLSSTGECEIFLNNQQQLGYTWTSNNQTTTSQSQLSPPTNTWSFIALNITPTQATLTLNDGNTWSSHSNTSTHPAQSFDQVSYIGSSSTANHHLAATIDTVQLFNYSLSSNQITHSYLNSLPPSALFASQLGLSGQDIEPDSDVDNDGTSNLLEWALGSDITSPNRTISFTKVSNSLTLEYSDAMREGVTLTPQWSDNLLDWYSTGFIISEDGASIESSDPHLFIRLHVQVE</sequence>
<evidence type="ECO:0000256" key="5">
    <source>
        <dbReference type="PROSITE-ProRule" id="PRU01240"/>
    </source>
</evidence>
<dbReference type="PANTHER" id="PTHR43806">
    <property type="entry name" value="PEPTIDASE S8"/>
    <property type="match status" value="1"/>
</dbReference>
<keyword evidence="9" id="KW-1185">Reference proteome</keyword>
<reference evidence="9" key="1">
    <citation type="journal article" date="2019" name="Int. J. Syst. Evol. Microbiol.">
        <title>The Global Catalogue of Microorganisms (GCM) 10K type strain sequencing project: providing services to taxonomists for standard genome sequencing and annotation.</title>
        <authorList>
            <consortium name="The Broad Institute Genomics Platform"/>
            <consortium name="The Broad Institute Genome Sequencing Center for Infectious Disease"/>
            <person name="Wu L."/>
            <person name="Ma J."/>
        </authorList>
    </citation>
    <scope>NUCLEOTIDE SEQUENCE [LARGE SCALE GENOMIC DNA]</scope>
    <source>
        <strain evidence="9">CCUG 57942</strain>
    </source>
</reference>
<comment type="similarity">
    <text evidence="1 5">Belongs to the peptidase S8 family.</text>
</comment>
<dbReference type="Pfam" id="PF13385">
    <property type="entry name" value="Laminin_G_3"/>
    <property type="match status" value="1"/>
</dbReference>
<dbReference type="EMBL" id="JBHUJB010000009">
    <property type="protein sequence ID" value="MFD2157625.1"/>
    <property type="molecule type" value="Genomic_DNA"/>
</dbReference>
<name>A0ABW4Z6V1_9BACT</name>
<dbReference type="PANTHER" id="PTHR43806:SF11">
    <property type="entry name" value="CEREVISIN-RELATED"/>
    <property type="match status" value="1"/>
</dbReference>
<evidence type="ECO:0000256" key="2">
    <source>
        <dbReference type="ARBA" id="ARBA00022670"/>
    </source>
</evidence>
<feature type="active site" description="Charge relay system" evidence="5">
    <location>
        <position position="433"/>
    </location>
</feature>
<feature type="region of interest" description="Disordered" evidence="6">
    <location>
        <begin position="39"/>
        <end position="76"/>
    </location>
</feature>
<dbReference type="SUPFAM" id="SSF52743">
    <property type="entry name" value="Subtilisin-like"/>
    <property type="match status" value="1"/>
</dbReference>
<organism evidence="8 9">
    <name type="scientific">Rubritalea tangerina</name>
    <dbReference type="NCBI Taxonomy" id="430798"/>
    <lineage>
        <taxon>Bacteria</taxon>
        <taxon>Pseudomonadati</taxon>
        <taxon>Verrucomicrobiota</taxon>
        <taxon>Verrucomicrobiia</taxon>
        <taxon>Verrucomicrobiales</taxon>
        <taxon>Rubritaleaceae</taxon>
        <taxon>Rubritalea</taxon>
    </lineage>
</organism>
<evidence type="ECO:0000313" key="9">
    <source>
        <dbReference type="Proteomes" id="UP001597389"/>
    </source>
</evidence>
<dbReference type="SUPFAM" id="SSF49785">
    <property type="entry name" value="Galactose-binding domain-like"/>
    <property type="match status" value="1"/>
</dbReference>
<keyword evidence="4 5" id="KW-0720">Serine protease</keyword>
<evidence type="ECO:0000256" key="3">
    <source>
        <dbReference type="ARBA" id="ARBA00022801"/>
    </source>
</evidence>
<dbReference type="SUPFAM" id="SSF49899">
    <property type="entry name" value="Concanavalin A-like lectins/glucanases"/>
    <property type="match status" value="1"/>
</dbReference>
<evidence type="ECO:0000256" key="1">
    <source>
        <dbReference type="ARBA" id="ARBA00011073"/>
    </source>
</evidence>
<dbReference type="InterPro" id="IPR008979">
    <property type="entry name" value="Galactose-bd-like_sf"/>
</dbReference>
<feature type="active site" description="Charge relay system" evidence="5">
    <location>
        <position position="172"/>
    </location>
</feature>
<dbReference type="InterPro" id="IPR036852">
    <property type="entry name" value="Peptidase_S8/S53_dom_sf"/>
</dbReference>
<dbReference type="InterPro" id="IPR050131">
    <property type="entry name" value="Peptidase_S8_subtilisin-like"/>
</dbReference>
<dbReference type="Proteomes" id="UP001597389">
    <property type="component" value="Unassembled WGS sequence"/>
</dbReference>
<comment type="caution">
    <text evidence="8">The sequence shown here is derived from an EMBL/GenBank/DDBJ whole genome shotgun (WGS) entry which is preliminary data.</text>
</comment>
<accession>A0ABW4Z6V1</accession>
<feature type="domain" description="Peptidase S8/S53" evidence="7">
    <location>
        <begin position="170"/>
        <end position="487"/>
    </location>
</feature>
<dbReference type="Gene3D" id="2.60.120.380">
    <property type="match status" value="1"/>
</dbReference>
<dbReference type="InterPro" id="IPR034058">
    <property type="entry name" value="TagA/B/C/D_pept_dom"/>
</dbReference>
<evidence type="ECO:0000313" key="8">
    <source>
        <dbReference type="EMBL" id="MFD2157625.1"/>
    </source>
</evidence>
<feature type="active site" description="Charge relay system" evidence="5">
    <location>
        <position position="199"/>
    </location>
</feature>
<dbReference type="RefSeq" id="WP_377089928.1">
    <property type="nucleotide sequence ID" value="NZ_JBHSJL010000014.1"/>
</dbReference>
<feature type="compositionally biased region" description="Polar residues" evidence="6">
    <location>
        <begin position="39"/>
        <end position="53"/>
    </location>
</feature>
<evidence type="ECO:0000256" key="4">
    <source>
        <dbReference type="ARBA" id="ARBA00022825"/>
    </source>
</evidence>
<dbReference type="PROSITE" id="PS51892">
    <property type="entry name" value="SUBTILASE"/>
    <property type="match status" value="1"/>
</dbReference>
<dbReference type="InterPro" id="IPR013320">
    <property type="entry name" value="ConA-like_dom_sf"/>
</dbReference>
<feature type="region of interest" description="Disordered" evidence="6">
    <location>
        <begin position="654"/>
        <end position="676"/>
    </location>
</feature>
<dbReference type="Gene3D" id="3.40.50.200">
    <property type="entry name" value="Peptidase S8/S53 domain"/>
    <property type="match status" value="1"/>
</dbReference>
<keyword evidence="2 5" id="KW-0645">Protease</keyword>
<dbReference type="Gene3D" id="2.60.120.200">
    <property type="match status" value="1"/>
</dbReference>
<evidence type="ECO:0000259" key="7">
    <source>
        <dbReference type="Pfam" id="PF00082"/>
    </source>
</evidence>
<dbReference type="Pfam" id="PF00082">
    <property type="entry name" value="Peptidase_S8"/>
    <property type="match status" value="1"/>
</dbReference>
<dbReference type="CDD" id="cd04842">
    <property type="entry name" value="Peptidases_S8_Kp43_protease"/>
    <property type="match status" value="1"/>
</dbReference>
<evidence type="ECO:0000256" key="6">
    <source>
        <dbReference type="SAM" id="MobiDB-lite"/>
    </source>
</evidence>